<evidence type="ECO:0000313" key="3">
    <source>
        <dbReference type="Proteomes" id="UP000093432"/>
    </source>
</evidence>
<sequence length="327" mass="36568">MKSINPVENSKPHQQTQRPTAHHSNSSTELMLKKLQESLARTGNINHPETREVEKSFMSTLNIDQMRTYLDMKSGRYMAQAITNDNWPYPIYIRAFAPFKDFGMGFAGDGEKRGYTTSLSATSRLSQSYIMDPSTHKYSNLVTKSDPSHHPWFGTKTADDDKGSISDFVYKVNKDGSNTISWTSTMAGHNPLIPKSPNIDVKTKFSLTENTKTGTLDIMAQQFGDRFPAAETFIQDTKGNALFIGVSPYDGNPYTSLPGNNDRPMMTANFTVTIDKNGVFTGIKMGNTIFSIQEWNKMMQSTPLNYDDRDKSEKGGSFGGRGAGRRW</sequence>
<dbReference type="EMBL" id="MAYG01000012">
    <property type="protein sequence ID" value="OCA71667.1"/>
    <property type="molecule type" value="Genomic_DNA"/>
</dbReference>
<protein>
    <submittedName>
        <fullName evidence="2">Uncharacterized protein</fullName>
    </submittedName>
</protein>
<evidence type="ECO:0000313" key="2">
    <source>
        <dbReference type="EMBL" id="OCA71667.1"/>
    </source>
</evidence>
<proteinExistence type="predicted"/>
<organism evidence="2 3">
    <name type="scientific">Chryseobacterium arthrosphaerae</name>
    <dbReference type="NCBI Taxonomy" id="651561"/>
    <lineage>
        <taxon>Bacteria</taxon>
        <taxon>Pseudomonadati</taxon>
        <taxon>Bacteroidota</taxon>
        <taxon>Flavobacteriia</taxon>
        <taxon>Flavobacteriales</taxon>
        <taxon>Weeksellaceae</taxon>
        <taxon>Chryseobacterium group</taxon>
        <taxon>Chryseobacterium</taxon>
    </lineage>
</organism>
<dbReference type="OrthoDB" id="1256414at2"/>
<feature type="compositionally biased region" description="Gly residues" evidence="1">
    <location>
        <begin position="316"/>
        <end position="327"/>
    </location>
</feature>
<dbReference type="AlphaFoldDB" id="A0A1B8ZJG9"/>
<dbReference type="Proteomes" id="UP000093432">
    <property type="component" value="Unassembled WGS sequence"/>
</dbReference>
<dbReference type="STRING" id="651561.BBI00_18380"/>
<feature type="region of interest" description="Disordered" evidence="1">
    <location>
        <begin position="1"/>
        <end position="28"/>
    </location>
</feature>
<accession>A0A1B8ZJG9</accession>
<comment type="caution">
    <text evidence="2">The sequence shown here is derived from an EMBL/GenBank/DDBJ whole genome shotgun (WGS) entry which is preliminary data.</text>
</comment>
<dbReference type="RefSeq" id="WP_065400307.1">
    <property type="nucleotide sequence ID" value="NZ_MAYG01000012.1"/>
</dbReference>
<reference evidence="3" key="1">
    <citation type="submission" date="2016-07" db="EMBL/GenBank/DDBJ databases">
        <authorList>
            <person name="Florea S."/>
            <person name="Webb J.S."/>
            <person name="Jaromczyk J."/>
            <person name="Schardl C.L."/>
        </authorList>
    </citation>
    <scope>NUCLEOTIDE SEQUENCE [LARGE SCALE GENOMIC DNA]</scope>
    <source>
        <strain evidence="3">CC-VM-7</strain>
    </source>
</reference>
<name>A0A1B8ZJG9_9FLAO</name>
<feature type="region of interest" description="Disordered" evidence="1">
    <location>
        <begin position="303"/>
        <end position="327"/>
    </location>
</feature>
<evidence type="ECO:0000256" key="1">
    <source>
        <dbReference type="SAM" id="MobiDB-lite"/>
    </source>
</evidence>
<gene>
    <name evidence="2" type="ORF">BBI00_18380</name>
</gene>